<dbReference type="OrthoDB" id="5438043at2"/>
<dbReference type="PANTHER" id="PTHR33490:SF12">
    <property type="entry name" value="BLL5557 PROTEIN"/>
    <property type="match status" value="1"/>
</dbReference>
<name>A0A1S8CY92_9GAMM</name>
<dbReference type="Gene3D" id="3.10.620.30">
    <property type="match status" value="1"/>
</dbReference>
<dbReference type="EMBL" id="MLCN01000004">
    <property type="protein sequence ID" value="ONG42007.1"/>
    <property type="molecule type" value="Genomic_DNA"/>
</dbReference>
<dbReference type="RefSeq" id="WP_076876946.1">
    <property type="nucleotide sequence ID" value="NZ_MLCN01000004.1"/>
</dbReference>
<sequence>MYTFDIDCSFGYEVKQPSEFIFHIQVAHHPWQTIHEEVLQVSSHLEIHEYEDEKQLNRLFRFSAPEGPIEMRYRARVSVDMPYRDPAFREMDIAELPSEVLHYLLPSRYCESDLLSGMAQRTFGHIPRGFDRVEAVCDWIKQNIAYEVGSSHASTTARDVLANRAGVCRDFAHLGVALCRGLNIPARFVFGYAEFEEPPPDFHALFEAYVGNQWVLFDATRMAPIEKIVRIGTGTDAKDVAFATIYGDVEMKYMKPLICDHVDGQEPNFVHKDQFIGLKTA</sequence>
<proteinExistence type="predicted"/>
<evidence type="ECO:0000259" key="1">
    <source>
        <dbReference type="SMART" id="SM00460"/>
    </source>
</evidence>
<dbReference type="Pfam" id="PF21295">
    <property type="entry name" value="Bact_transglu_N_2"/>
    <property type="match status" value="1"/>
</dbReference>
<dbReference type="Proteomes" id="UP000192132">
    <property type="component" value="Unassembled WGS sequence"/>
</dbReference>
<dbReference type="AlphaFoldDB" id="A0A1S8CY92"/>
<dbReference type="InterPro" id="IPR002931">
    <property type="entry name" value="Transglutaminase-like"/>
</dbReference>
<dbReference type="Gene3D" id="2.60.40.2250">
    <property type="match status" value="1"/>
</dbReference>
<comment type="caution">
    <text evidence="2">The sequence shown here is derived from an EMBL/GenBank/DDBJ whole genome shotgun (WGS) entry which is preliminary data.</text>
</comment>
<dbReference type="SMART" id="SM00460">
    <property type="entry name" value="TGc"/>
    <property type="match status" value="1"/>
</dbReference>
<protein>
    <submittedName>
        <fullName evidence="2">Transglutaminase</fullName>
    </submittedName>
</protein>
<dbReference type="STRING" id="1907941.BKE30_01715"/>
<dbReference type="PANTHER" id="PTHR33490">
    <property type="entry name" value="BLR5614 PROTEIN-RELATED"/>
    <property type="match status" value="1"/>
</dbReference>
<evidence type="ECO:0000313" key="3">
    <source>
        <dbReference type="Proteomes" id="UP000192132"/>
    </source>
</evidence>
<dbReference type="InterPro" id="IPR038765">
    <property type="entry name" value="Papain-like_cys_pep_sf"/>
</dbReference>
<organism evidence="2 3">
    <name type="scientific">Alkanindiges hydrocarboniclasticus</name>
    <dbReference type="NCBI Taxonomy" id="1907941"/>
    <lineage>
        <taxon>Bacteria</taxon>
        <taxon>Pseudomonadati</taxon>
        <taxon>Pseudomonadota</taxon>
        <taxon>Gammaproteobacteria</taxon>
        <taxon>Moraxellales</taxon>
        <taxon>Moraxellaceae</taxon>
        <taxon>Alkanindiges</taxon>
    </lineage>
</organism>
<dbReference type="Pfam" id="PF01841">
    <property type="entry name" value="Transglut_core"/>
    <property type="match status" value="1"/>
</dbReference>
<evidence type="ECO:0000313" key="2">
    <source>
        <dbReference type="EMBL" id="ONG42007.1"/>
    </source>
</evidence>
<feature type="domain" description="Transglutaminase-like" evidence="1">
    <location>
        <begin position="160"/>
        <end position="221"/>
    </location>
</feature>
<accession>A0A1S8CY92</accession>
<gene>
    <name evidence="2" type="ORF">BKE30_01715</name>
</gene>
<dbReference type="InterPro" id="IPR048930">
    <property type="entry name" value="Bact_transglu_N_2"/>
</dbReference>
<reference evidence="2 3" key="1">
    <citation type="submission" date="2016-10" db="EMBL/GenBank/DDBJ databases">
        <title>Draft Genome sequence of Alkanindiges sp. strain H1.</title>
        <authorList>
            <person name="Subhash Y."/>
            <person name="Lee S."/>
        </authorList>
    </citation>
    <scope>NUCLEOTIDE SEQUENCE [LARGE SCALE GENOMIC DNA]</scope>
    <source>
        <strain evidence="2 3">H1</strain>
    </source>
</reference>
<keyword evidence="3" id="KW-1185">Reference proteome</keyword>
<dbReference type="SUPFAM" id="SSF54001">
    <property type="entry name" value="Cysteine proteinases"/>
    <property type="match status" value="1"/>
</dbReference>